<proteinExistence type="predicted"/>
<name>A0AAD1RV30_PELCU</name>
<keyword evidence="2" id="KW-1185">Reference proteome</keyword>
<dbReference type="EMBL" id="OW240915">
    <property type="protein sequence ID" value="CAH2281982.1"/>
    <property type="molecule type" value="Genomic_DNA"/>
</dbReference>
<feature type="non-terminal residue" evidence="1">
    <location>
        <position position="1"/>
    </location>
</feature>
<dbReference type="Gene3D" id="3.30.70.1820">
    <property type="entry name" value="L1 transposable element, RRM domain"/>
    <property type="match status" value="1"/>
</dbReference>
<organism evidence="1 2">
    <name type="scientific">Pelobates cultripes</name>
    <name type="common">Western spadefoot toad</name>
    <dbReference type="NCBI Taxonomy" id="61616"/>
    <lineage>
        <taxon>Eukaryota</taxon>
        <taxon>Metazoa</taxon>
        <taxon>Chordata</taxon>
        <taxon>Craniata</taxon>
        <taxon>Vertebrata</taxon>
        <taxon>Euteleostomi</taxon>
        <taxon>Amphibia</taxon>
        <taxon>Batrachia</taxon>
        <taxon>Anura</taxon>
        <taxon>Pelobatoidea</taxon>
        <taxon>Pelobatidae</taxon>
        <taxon>Pelobates</taxon>
    </lineage>
</organism>
<dbReference type="Proteomes" id="UP001295444">
    <property type="component" value="Chromosome 04"/>
</dbReference>
<gene>
    <name evidence="1" type="ORF">PECUL_23A011108</name>
</gene>
<sequence>SSLSGEGSSADTNTLDPAGPNWYSLFASLRKKRREVKLTLRTEMATLRTSLSALESRVTALESAGPEASCPALPIIAQHTRQLTDLRLHIEDLDYRSRRHNIRVRGLRDAQNQEDLRVVLALLFNLILGRPSDARLRIDRVHRALHPRPMPSTPPRDIICCVQDFQTKDDIMRRARTVRSWQFEGQEVELFNDLSHITLQIRQALRPVTSALQSHQIRYWCQFPLALTARRGNAEATIRNNHLMSQSFWTHWGCLRSRYMIGQSAP</sequence>
<protein>
    <submittedName>
        <fullName evidence="1">Uncharacterized protein</fullName>
    </submittedName>
</protein>
<reference evidence="1" key="1">
    <citation type="submission" date="2022-03" db="EMBL/GenBank/DDBJ databases">
        <authorList>
            <person name="Alioto T."/>
            <person name="Alioto T."/>
            <person name="Gomez Garrido J."/>
        </authorList>
    </citation>
    <scope>NUCLEOTIDE SEQUENCE</scope>
</reference>
<evidence type="ECO:0000313" key="2">
    <source>
        <dbReference type="Proteomes" id="UP001295444"/>
    </source>
</evidence>
<accession>A0AAD1RV30</accession>
<dbReference type="PANTHER" id="PTHR11505">
    <property type="entry name" value="L1 TRANSPOSABLE ELEMENT-RELATED"/>
    <property type="match status" value="1"/>
</dbReference>
<dbReference type="InterPro" id="IPR004244">
    <property type="entry name" value="Transposase_22"/>
</dbReference>
<dbReference type="AlphaFoldDB" id="A0AAD1RV30"/>
<evidence type="ECO:0000313" key="1">
    <source>
        <dbReference type="EMBL" id="CAH2281982.1"/>
    </source>
</evidence>